<dbReference type="InterPro" id="IPR029787">
    <property type="entry name" value="Nucleotide_cyclase"/>
</dbReference>
<protein>
    <submittedName>
        <fullName evidence="3">Adenylate/guanylate cyclase domain-containing protein</fullName>
    </submittedName>
</protein>
<gene>
    <name evidence="3" type="ORF">PGH26_06810</name>
</gene>
<dbReference type="Pfam" id="PF00211">
    <property type="entry name" value="Guanylate_cyc"/>
    <property type="match status" value="1"/>
</dbReference>
<sequence length="598" mass="67513">MSKTISVEETRLVKVPIEAVWELVSDTNRLNRYIGLFPVNFSPFTTRTQQLIRKAKGKAFGLIEVEWDENVFEWVRESFYTVERNYTKGPVERVIWKVSVDKVSDQETSLTLTGLFEYRSILGKIALNKGVIPQLLTTFAYVEDAVLTAEKQLTEREQKAIQVDERVLQDAEHHLNELSIEPRLVNALVQTIRTESDEAVTSIQPYRWAFDHGFTKQQAVRLFLFASEAGVLDYEWSLMCPNCRVAKDHASVLKDVKKTVHCDLCGVDFELDFENYVEMTFQVNAAIRKTNKETFCINGPTTSPHTIGQFRVPPQKTTRISWNCIEKDMQIRVVKHNFKVPFTYQRNMESSEIHIQQNGIAEAFVMQSPDISIVNNSDEEYILAFEETNWDEFALTAREVTSLQLFRDLLPAEVLAPGMQIGVGKLTILFTDLKDSTQLYERVGDASAYSDVQKHFTSLGSIIRAHDGTIVKTIGDSIMAAFSSNRLALDAAFEIQSSVTALNDILNSPVTIKVGLHEGPVIAVNANGVLDYFGRTVNMAARVQQQSIGGDIVLNKNLFDEMLIEKDTVEVNEFTTQLHGMASPIQLVRLNPIVKGVI</sequence>
<dbReference type="InterPro" id="IPR050697">
    <property type="entry name" value="Adenylyl/Guanylyl_Cyclase_3/4"/>
</dbReference>
<evidence type="ECO:0000259" key="2">
    <source>
        <dbReference type="PROSITE" id="PS50125"/>
    </source>
</evidence>
<evidence type="ECO:0000256" key="1">
    <source>
        <dbReference type="ARBA" id="ARBA00005381"/>
    </source>
</evidence>
<keyword evidence="4" id="KW-1185">Reference proteome</keyword>
<dbReference type="Gene3D" id="3.30.70.1230">
    <property type="entry name" value="Nucleotide cyclase"/>
    <property type="match status" value="1"/>
</dbReference>
<dbReference type="PROSITE" id="PS50125">
    <property type="entry name" value="GUANYLATE_CYCLASE_2"/>
    <property type="match status" value="1"/>
</dbReference>
<dbReference type="CDD" id="cd07302">
    <property type="entry name" value="CHD"/>
    <property type="match status" value="1"/>
</dbReference>
<evidence type="ECO:0000313" key="4">
    <source>
        <dbReference type="Proteomes" id="UP001303532"/>
    </source>
</evidence>
<dbReference type="SMART" id="SM00044">
    <property type="entry name" value="CYCc"/>
    <property type="match status" value="1"/>
</dbReference>
<dbReference type="CDD" id="cd07812">
    <property type="entry name" value="SRPBCC"/>
    <property type="match status" value="1"/>
</dbReference>
<dbReference type="Gene3D" id="3.30.530.20">
    <property type="match status" value="1"/>
</dbReference>
<organism evidence="3 4">
    <name type="scientific">Sporosarcina jeotgali</name>
    <dbReference type="NCBI Taxonomy" id="3020056"/>
    <lineage>
        <taxon>Bacteria</taxon>
        <taxon>Bacillati</taxon>
        <taxon>Bacillota</taxon>
        <taxon>Bacilli</taxon>
        <taxon>Bacillales</taxon>
        <taxon>Caryophanaceae</taxon>
        <taxon>Sporosarcina</taxon>
    </lineage>
</organism>
<evidence type="ECO:0000313" key="3">
    <source>
        <dbReference type="EMBL" id="WOV85640.1"/>
    </source>
</evidence>
<dbReference type="Proteomes" id="UP001303532">
    <property type="component" value="Chromosome"/>
</dbReference>
<feature type="domain" description="Guanylate cyclase" evidence="2">
    <location>
        <begin position="427"/>
        <end position="544"/>
    </location>
</feature>
<proteinExistence type="inferred from homology"/>
<comment type="similarity">
    <text evidence="1">Belongs to the adenylyl cyclase class-3 family.</text>
</comment>
<dbReference type="InterPro" id="IPR001054">
    <property type="entry name" value="A/G_cyclase"/>
</dbReference>
<dbReference type="InterPro" id="IPR045983">
    <property type="entry name" value="GUC-dom-containing_N"/>
</dbReference>
<name>A0ABZ0L0D4_9BACL</name>
<dbReference type="EMBL" id="CP116341">
    <property type="protein sequence ID" value="WOV85640.1"/>
    <property type="molecule type" value="Genomic_DNA"/>
</dbReference>
<dbReference type="PANTHER" id="PTHR43081">
    <property type="entry name" value="ADENYLATE CYCLASE, TERMINAL-DIFFERENTIATION SPECIFIC-RELATED"/>
    <property type="match status" value="1"/>
</dbReference>
<dbReference type="SUPFAM" id="SSF55961">
    <property type="entry name" value="Bet v1-like"/>
    <property type="match status" value="1"/>
</dbReference>
<dbReference type="Pfam" id="PF19363">
    <property type="entry name" value="DUF5939"/>
    <property type="match status" value="1"/>
</dbReference>
<dbReference type="PANTHER" id="PTHR43081:SF19">
    <property type="entry name" value="PH-SENSITIVE ADENYLATE CYCLASE RV1264"/>
    <property type="match status" value="1"/>
</dbReference>
<dbReference type="SUPFAM" id="SSF55073">
    <property type="entry name" value="Nucleotide cyclase"/>
    <property type="match status" value="1"/>
</dbReference>
<dbReference type="RefSeq" id="WP_323693238.1">
    <property type="nucleotide sequence ID" value="NZ_CP116341.1"/>
</dbReference>
<dbReference type="InterPro" id="IPR023393">
    <property type="entry name" value="START-like_dom_sf"/>
</dbReference>
<accession>A0ABZ0L0D4</accession>
<reference evidence="3 4" key="1">
    <citation type="submission" date="2023-01" db="EMBL/GenBank/DDBJ databases">
        <title>Sporosarcina sp. nov., isolated from Korean tranditional fermented seafood 'Jeotgal'.</title>
        <authorList>
            <person name="Yang A.-I."/>
        </authorList>
    </citation>
    <scope>NUCLEOTIDE SEQUENCE [LARGE SCALE GENOMIC DNA]</scope>
    <source>
        <strain evidence="3 4">B2O-1</strain>
    </source>
</reference>